<dbReference type="RefSeq" id="XP_066673922.1">
    <property type="nucleotide sequence ID" value="XM_066806626.1"/>
</dbReference>
<sequence length="524" mass="56319">MSCDDIYLPDPSKFNVTITSQADIDNGPLREYNNNNTLILVHGAKGTLNFTNLTAFSIMNVSCNDELEKIIFPNTVDYGGLGIYEAPLLTEIDINEANGPFTGLRIHKTPRLGQDPDVQLFYNHDILILGLNDAGNVEFPNLTSVKTLSVVDTNASFPKLETITLTLDVAYPHKGYSDFLSLQNVTNVAIGNGSYSDEFGTAAMLGYGQYSPNLAVENSLVLGPWGSSITPDWTGNATTQPLNLAQSELVLDQLSRVGGDLNITKNSGIRKLSFDRLASVKRLNIMDNPNSTVPGDFSSLTTANSIHINGVIDKYAVEDRTPCDKKNRAWLTRDGSTTSPALFPRLSSAGEVIIKAWNSEFDCSRLVRMYDKGTIRYLSCNGTNGVNGGKNGARNSNNAHSGLTTTVSAGIGAGIGAAVLGIIAVLAWFILRYRRKLRGLEESHNNGRDDPKEAIRGTASRQEAQLDDTHIREAGGDSLPHQSGGAEILEAGERALRAEAGDGCVADGDVVASPQEKTSPAELP</sequence>
<comment type="caution">
    <text evidence="3">The sequence shown here is derived from an EMBL/GenBank/DDBJ whole genome shotgun (WGS) entry which is preliminary data.</text>
</comment>
<organism evidence="3 4">
    <name type="scientific">Apiospora hydei</name>
    <dbReference type="NCBI Taxonomy" id="1337664"/>
    <lineage>
        <taxon>Eukaryota</taxon>
        <taxon>Fungi</taxon>
        <taxon>Dikarya</taxon>
        <taxon>Ascomycota</taxon>
        <taxon>Pezizomycotina</taxon>
        <taxon>Sordariomycetes</taxon>
        <taxon>Xylariomycetidae</taxon>
        <taxon>Amphisphaeriales</taxon>
        <taxon>Apiosporaceae</taxon>
        <taxon>Apiospora</taxon>
    </lineage>
</organism>
<evidence type="ECO:0000313" key="3">
    <source>
        <dbReference type="EMBL" id="KAK8091950.1"/>
    </source>
</evidence>
<keyword evidence="2" id="KW-0472">Membrane</keyword>
<proteinExistence type="predicted"/>
<dbReference type="Proteomes" id="UP001433268">
    <property type="component" value="Unassembled WGS sequence"/>
</dbReference>
<feature type="region of interest" description="Disordered" evidence="1">
    <location>
        <begin position="442"/>
        <end position="493"/>
    </location>
</feature>
<name>A0ABR1X946_9PEZI</name>
<protein>
    <submittedName>
        <fullName evidence="3">Uncharacterized protein</fullName>
    </submittedName>
</protein>
<accession>A0ABR1X946</accession>
<feature type="region of interest" description="Disordered" evidence="1">
    <location>
        <begin position="505"/>
        <end position="524"/>
    </location>
</feature>
<dbReference type="EMBL" id="JAQQWN010000003">
    <property type="protein sequence ID" value="KAK8091950.1"/>
    <property type="molecule type" value="Genomic_DNA"/>
</dbReference>
<evidence type="ECO:0000313" key="4">
    <source>
        <dbReference type="Proteomes" id="UP001433268"/>
    </source>
</evidence>
<feature type="transmembrane region" description="Helical" evidence="2">
    <location>
        <begin position="407"/>
        <end position="431"/>
    </location>
</feature>
<keyword evidence="2" id="KW-1133">Transmembrane helix</keyword>
<reference evidence="3 4" key="1">
    <citation type="submission" date="2023-01" db="EMBL/GenBank/DDBJ databases">
        <title>Analysis of 21 Apiospora genomes using comparative genomics revels a genus with tremendous synthesis potential of carbohydrate active enzymes and secondary metabolites.</title>
        <authorList>
            <person name="Sorensen T."/>
        </authorList>
    </citation>
    <scope>NUCLEOTIDE SEQUENCE [LARGE SCALE GENOMIC DNA]</scope>
    <source>
        <strain evidence="3 4">CBS 114990</strain>
    </source>
</reference>
<dbReference type="GeneID" id="92039686"/>
<evidence type="ECO:0000256" key="2">
    <source>
        <dbReference type="SAM" id="Phobius"/>
    </source>
</evidence>
<feature type="compositionally biased region" description="Basic and acidic residues" evidence="1">
    <location>
        <begin position="442"/>
        <end position="455"/>
    </location>
</feature>
<gene>
    <name evidence="3" type="ORF">PG997_002311</name>
</gene>
<evidence type="ECO:0000256" key="1">
    <source>
        <dbReference type="SAM" id="MobiDB-lite"/>
    </source>
</evidence>
<keyword evidence="4" id="KW-1185">Reference proteome</keyword>
<keyword evidence="2" id="KW-0812">Transmembrane</keyword>